<protein>
    <submittedName>
        <fullName evidence="1">Phytoene synthase 2, chloroplastic-like</fullName>
    </submittedName>
</protein>
<gene>
    <name evidence="1" type="ORF">F511_39071</name>
</gene>
<organism evidence="1 2">
    <name type="scientific">Dorcoceras hygrometricum</name>
    <dbReference type="NCBI Taxonomy" id="472368"/>
    <lineage>
        <taxon>Eukaryota</taxon>
        <taxon>Viridiplantae</taxon>
        <taxon>Streptophyta</taxon>
        <taxon>Embryophyta</taxon>
        <taxon>Tracheophyta</taxon>
        <taxon>Spermatophyta</taxon>
        <taxon>Magnoliopsida</taxon>
        <taxon>eudicotyledons</taxon>
        <taxon>Gunneridae</taxon>
        <taxon>Pentapetalae</taxon>
        <taxon>asterids</taxon>
        <taxon>lamiids</taxon>
        <taxon>Lamiales</taxon>
        <taxon>Gesneriaceae</taxon>
        <taxon>Didymocarpoideae</taxon>
        <taxon>Trichosporeae</taxon>
        <taxon>Loxocarpinae</taxon>
        <taxon>Dorcoceras</taxon>
    </lineage>
</organism>
<sequence length="124" mass="14282">MGYVTIAASSCHQRYNQHATFQLIKTTSPHHQQLVARNNLNDIVMNTSYSLLTTDLLTERLDQTMQQIPHDWYQTQHSKRELQLKRRRFSPATVPQPTAGYPVASRYNATTDYPVAISSHQQLI</sequence>
<dbReference type="AlphaFoldDB" id="A0A2Z7B190"/>
<keyword evidence="2" id="KW-1185">Reference proteome</keyword>
<dbReference type="EMBL" id="KV011903">
    <property type="protein sequence ID" value="KZV25272.1"/>
    <property type="molecule type" value="Genomic_DNA"/>
</dbReference>
<evidence type="ECO:0000313" key="1">
    <source>
        <dbReference type="EMBL" id="KZV25272.1"/>
    </source>
</evidence>
<reference evidence="1 2" key="1">
    <citation type="journal article" date="2015" name="Proc. Natl. Acad. Sci. U.S.A.">
        <title>The resurrection genome of Boea hygrometrica: A blueprint for survival of dehydration.</title>
        <authorList>
            <person name="Xiao L."/>
            <person name="Yang G."/>
            <person name="Zhang L."/>
            <person name="Yang X."/>
            <person name="Zhao S."/>
            <person name="Ji Z."/>
            <person name="Zhou Q."/>
            <person name="Hu M."/>
            <person name="Wang Y."/>
            <person name="Chen M."/>
            <person name="Xu Y."/>
            <person name="Jin H."/>
            <person name="Xiao X."/>
            <person name="Hu G."/>
            <person name="Bao F."/>
            <person name="Hu Y."/>
            <person name="Wan P."/>
            <person name="Li L."/>
            <person name="Deng X."/>
            <person name="Kuang T."/>
            <person name="Xiang C."/>
            <person name="Zhu J.K."/>
            <person name="Oliver M.J."/>
            <person name="He Y."/>
        </authorList>
    </citation>
    <scope>NUCLEOTIDE SEQUENCE [LARGE SCALE GENOMIC DNA]</scope>
    <source>
        <strain evidence="2">cv. XS01</strain>
    </source>
</reference>
<accession>A0A2Z7B190</accession>
<proteinExistence type="predicted"/>
<dbReference type="Proteomes" id="UP000250235">
    <property type="component" value="Unassembled WGS sequence"/>
</dbReference>
<name>A0A2Z7B190_9LAMI</name>
<evidence type="ECO:0000313" key="2">
    <source>
        <dbReference type="Proteomes" id="UP000250235"/>
    </source>
</evidence>